<comment type="similarity">
    <text evidence="1">Belongs to the sulfotransferase 1 family.</text>
</comment>
<dbReference type="SUPFAM" id="SSF52540">
    <property type="entry name" value="P-loop containing nucleoside triphosphate hydrolases"/>
    <property type="match status" value="1"/>
</dbReference>
<evidence type="ECO:0000313" key="4">
    <source>
        <dbReference type="EMBL" id="CEF62504.1"/>
    </source>
</evidence>
<dbReference type="PANTHER" id="PTHR11783">
    <property type="entry name" value="SULFOTRANSFERASE SULT"/>
    <property type="match status" value="1"/>
</dbReference>
<name>A0A090L4R9_STRRB</name>
<reference evidence="4 5" key="1">
    <citation type="submission" date="2014-09" db="EMBL/GenBank/DDBJ databases">
        <authorList>
            <person name="Martin A.A."/>
        </authorList>
    </citation>
    <scope>NUCLEOTIDE SEQUENCE</scope>
    <source>
        <strain evidence="5">ED321</strain>
        <strain evidence="4">ED321 Heterogonic</strain>
    </source>
</reference>
<gene>
    <name evidence="4 6 7" type="ORF">SRAE_1000077400</name>
</gene>
<dbReference type="OMA" id="ANWENGQ"/>
<evidence type="ECO:0000313" key="6">
    <source>
        <dbReference type="WBParaSite" id="SRAE_1000077400.1"/>
    </source>
</evidence>
<proteinExistence type="inferred from homology"/>
<accession>A0A090L4R9</accession>
<dbReference type="Pfam" id="PF00685">
    <property type="entry name" value="Sulfotransfer_1"/>
    <property type="match status" value="1"/>
</dbReference>
<dbReference type="STRING" id="34506.A0A090L4R9"/>
<dbReference type="WormBase" id="SRAE_1000077400">
    <property type="protein sequence ID" value="SRP05555"/>
    <property type="gene ID" value="WBGene00257374"/>
</dbReference>
<dbReference type="InterPro" id="IPR000863">
    <property type="entry name" value="Sulfotransferase_dom"/>
</dbReference>
<keyword evidence="2 4" id="KW-0808">Transferase</keyword>
<keyword evidence="5" id="KW-1185">Reference proteome</keyword>
<dbReference type="InterPro" id="IPR027417">
    <property type="entry name" value="P-loop_NTPase"/>
</dbReference>
<evidence type="ECO:0000256" key="2">
    <source>
        <dbReference type="ARBA" id="ARBA00022679"/>
    </source>
</evidence>
<evidence type="ECO:0000259" key="3">
    <source>
        <dbReference type="Pfam" id="PF00685"/>
    </source>
</evidence>
<dbReference type="OrthoDB" id="205623at2759"/>
<evidence type="ECO:0000256" key="1">
    <source>
        <dbReference type="ARBA" id="ARBA00005771"/>
    </source>
</evidence>
<dbReference type="WBParaSite" id="SRAE_1000077400.1">
    <property type="protein sequence ID" value="SRAE_1000077400.1"/>
    <property type="gene ID" value="WBGene00257374"/>
</dbReference>
<reference evidence="6" key="2">
    <citation type="submission" date="2020-12" db="UniProtKB">
        <authorList>
            <consortium name="WormBaseParasite"/>
        </authorList>
    </citation>
    <scope>IDENTIFICATION</scope>
</reference>
<dbReference type="GeneID" id="36374869"/>
<protein>
    <submittedName>
        <fullName evidence="4 6">Sulfotransferase 6B1</fullName>
    </submittedName>
</protein>
<dbReference type="CTD" id="36374869"/>
<feature type="domain" description="Sulfotransferase" evidence="3">
    <location>
        <begin position="66"/>
        <end position="305"/>
    </location>
</feature>
<dbReference type="Gene3D" id="3.40.50.300">
    <property type="entry name" value="P-loop containing nucleotide triphosphate hydrolases"/>
    <property type="match status" value="1"/>
</dbReference>
<dbReference type="EMBL" id="LN609528">
    <property type="protein sequence ID" value="CEF62504.1"/>
    <property type="molecule type" value="Genomic_DNA"/>
</dbReference>
<dbReference type="RefSeq" id="XP_024501706.1">
    <property type="nucleotide sequence ID" value="XM_024647649.1"/>
</dbReference>
<evidence type="ECO:0000313" key="5">
    <source>
        <dbReference type="Proteomes" id="UP000035682"/>
    </source>
</evidence>
<dbReference type="AlphaFoldDB" id="A0A090L4R9"/>
<sequence length="319" mass="37290">MSLEDRPLFEQIAVKKLIEIHEKNPKYVIEHPTGDRPALYPVDGILQMAYCTPESVRSARKIIPRDDDIFICTTPKSGTTFCQNICLCLVNRTYLNGKQDFLVDSPFIEMYGGDVIDAYPSRRVLKTHFTYDWVPKSKKAKYIYCVRNPKDTLASYYFYNKILKIANWENGQFDVMFEMFMNDEIESGGYFSHIKSWLPHINDENVLFLVYEEMCKDLKGSIIKIANFVGGEALKIINNEELLEKVISECSFEGMKKKNNMFSNEAVYHSKSFIRKGGSRNWKDLMSKEQSDRLDKKFNEVFKGTILENLWIKEMKWEN</sequence>
<evidence type="ECO:0000313" key="7">
    <source>
        <dbReference type="WormBase" id="SRAE_1000077400"/>
    </source>
</evidence>
<dbReference type="GO" id="GO:0008146">
    <property type="term" value="F:sulfotransferase activity"/>
    <property type="evidence" value="ECO:0007669"/>
    <property type="project" value="InterPro"/>
</dbReference>
<organism evidence="4">
    <name type="scientific">Strongyloides ratti</name>
    <name type="common">Parasitic roundworm</name>
    <dbReference type="NCBI Taxonomy" id="34506"/>
    <lineage>
        <taxon>Eukaryota</taxon>
        <taxon>Metazoa</taxon>
        <taxon>Ecdysozoa</taxon>
        <taxon>Nematoda</taxon>
        <taxon>Chromadorea</taxon>
        <taxon>Rhabditida</taxon>
        <taxon>Tylenchina</taxon>
        <taxon>Panagrolaimomorpha</taxon>
        <taxon>Strongyloidoidea</taxon>
        <taxon>Strongyloididae</taxon>
        <taxon>Strongyloides</taxon>
    </lineage>
</organism>
<dbReference type="Proteomes" id="UP000035682">
    <property type="component" value="Unplaced"/>
</dbReference>